<dbReference type="InterPro" id="IPR007159">
    <property type="entry name" value="SpoVT-AbrB_dom"/>
</dbReference>
<dbReference type="AlphaFoldDB" id="A0A1F4YCL1"/>
<feature type="domain" description="SpoVT-AbrB" evidence="2">
    <location>
        <begin position="2"/>
        <end position="47"/>
    </location>
</feature>
<accession>A0A1F4YCL1</accession>
<name>A0A1F4YCL1_9BACT</name>
<comment type="caution">
    <text evidence="3">The sequence shown here is derived from an EMBL/GenBank/DDBJ whole genome shotgun (WGS) entry which is preliminary data.</text>
</comment>
<evidence type="ECO:0000256" key="1">
    <source>
        <dbReference type="PROSITE-ProRule" id="PRU01076"/>
    </source>
</evidence>
<gene>
    <name evidence="3" type="ORF">A2876_03540</name>
</gene>
<dbReference type="SMART" id="SM00966">
    <property type="entry name" value="SpoVT_AbrB"/>
    <property type="match status" value="1"/>
</dbReference>
<evidence type="ECO:0000313" key="3">
    <source>
        <dbReference type="EMBL" id="OGC91608.1"/>
    </source>
</evidence>
<dbReference type="Gene3D" id="2.10.260.10">
    <property type="match status" value="1"/>
</dbReference>
<dbReference type="Proteomes" id="UP000178176">
    <property type="component" value="Unassembled WGS sequence"/>
</dbReference>
<reference evidence="3 4" key="1">
    <citation type="journal article" date="2016" name="Nat. Commun.">
        <title>Thousands of microbial genomes shed light on interconnected biogeochemical processes in an aquifer system.</title>
        <authorList>
            <person name="Anantharaman K."/>
            <person name="Brown C.T."/>
            <person name="Hug L.A."/>
            <person name="Sharon I."/>
            <person name="Castelle C.J."/>
            <person name="Probst A.J."/>
            <person name="Thomas B.C."/>
            <person name="Singh A."/>
            <person name="Wilkins M.J."/>
            <person name="Karaoz U."/>
            <person name="Brodie E.L."/>
            <person name="Williams K.H."/>
            <person name="Hubbard S.S."/>
            <person name="Banfield J.F."/>
        </authorList>
    </citation>
    <scope>NUCLEOTIDE SEQUENCE [LARGE SCALE GENOMIC DNA]</scope>
</reference>
<protein>
    <recommendedName>
        <fullName evidence="2">SpoVT-AbrB domain-containing protein</fullName>
    </recommendedName>
</protein>
<dbReference type="EMBL" id="MEXH01000033">
    <property type="protein sequence ID" value="OGC91608.1"/>
    <property type="molecule type" value="Genomic_DNA"/>
</dbReference>
<dbReference type="SUPFAM" id="SSF89447">
    <property type="entry name" value="AbrB/MazE/MraZ-like"/>
    <property type="match status" value="1"/>
</dbReference>
<dbReference type="InterPro" id="IPR037914">
    <property type="entry name" value="SpoVT-AbrB_sf"/>
</dbReference>
<organism evidence="3 4">
    <name type="scientific">Candidatus Amesbacteria bacterium RIFCSPHIGHO2_01_FULL_48_32b</name>
    <dbReference type="NCBI Taxonomy" id="1797253"/>
    <lineage>
        <taxon>Bacteria</taxon>
        <taxon>Candidatus Amesiibacteriota</taxon>
    </lineage>
</organism>
<evidence type="ECO:0000259" key="2">
    <source>
        <dbReference type="PROSITE" id="PS51740"/>
    </source>
</evidence>
<evidence type="ECO:0000313" key="4">
    <source>
        <dbReference type="Proteomes" id="UP000178176"/>
    </source>
</evidence>
<dbReference type="GO" id="GO:0003677">
    <property type="term" value="F:DNA binding"/>
    <property type="evidence" value="ECO:0007669"/>
    <property type="project" value="UniProtKB-UniRule"/>
</dbReference>
<dbReference type="PROSITE" id="PS51740">
    <property type="entry name" value="SPOVT_ABRB"/>
    <property type="match status" value="1"/>
</dbReference>
<sequence>MTHLVTVTSQGQISIPAPLRRQFQLDKIRKAFVHAENGKIIITPSADIPSLRGIFASTKRLPYKTTRAAFETAMSKGLA</sequence>
<proteinExistence type="predicted"/>
<keyword evidence="1" id="KW-0238">DNA-binding</keyword>